<organism evidence="3 4">
    <name type="scientific">Pocillopora damicornis</name>
    <name type="common">Cauliflower coral</name>
    <name type="synonym">Millepora damicornis</name>
    <dbReference type="NCBI Taxonomy" id="46731"/>
    <lineage>
        <taxon>Eukaryota</taxon>
        <taxon>Metazoa</taxon>
        <taxon>Cnidaria</taxon>
        <taxon>Anthozoa</taxon>
        <taxon>Hexacorallia</taxon>
        <taxon>Scleractinia</taxon>
        <taxon>Astrocoeniina</taxon>
        <taxon>Pocilloporidae</taxon>
        <taxon>Pocillopora</taxon>
    </lineage>
</organism>
<feature type="compositionally biased region" description="Basic and acidic residues" evidence="1">
    <location>
        <begin position="430"/>
        <end position="444"/>
    </location>
</feature>
<dbReference type="AlphaFoldDB" id="A0A3M6UFS0"/>
<dbReference type="PANTHER" id="PTHR15725">
    <property type="entry name" value="ZN-FINGER, C-X8-C-X5-C-X3-H TYPE-CONTAINING"/>
    <property type="match status" value="1"/>
</dbReference>
<reference evidence="3 4" key="1">
    <citation type="journal article" date="2018" name="Sci. Rep.">
        <title>Comparative analysis of the Pocillopora damicornis genome highlights role of immune system in coral evolution.</title>
        <authorList>
            <person name="Cunning R."/>
            <person name="Bay R.A."/>
            <person name="Gillette P."/>
            <person name="Baker A.C."/>
            <person name="Traylor-Knowles N."/>
        </authorList>
    </citation>
    <scope>NUCLEOTIDE SEQUENCE [LARGE SCALE GENOMIC DNA]</scope>
    <source>
        <strain evidence="3">RSMAS</strain>
        <tissue evidence="3">Whole animal</tissue>
    </source>
</reference>
<dbReference type="Gene3D" id="4.10.1000.10">
    <property type="entry name" value="Zinc finger, CCCH-type"/>
    <property type="match status" value="1"/>
</dbReference>
<evidence type="ECO:0000313" key="3">
    <source>
        <dbReference type="EMBL" id="RMX52492.1"/>
    </source>
</evidence>
<keyword evidence="4" id="KW-1185">Reference proteome</keyword>
<feature type="compositionally biased region" description="Basic and acidic residues" evidence="1">
    <location>
        <begin position="730"/>
        <end position="757"/>
    </location>
</feature>
<dbReference type="InterPro" id="IPR041686">
    <property type="entry name" value="Znf-CCCH_3"/>
</dbReference>
<feature type="compositionally biased region" description="Polar residues" evidence="1">
    <location>
        <begin position="788"/>
        <end position="806"/>
    </location>
</feature>
<dbReference type="Pfam" id="PF15663">
    <property type="entry name" value="zf-CCCH_3"/>
    <property type="match status" value="1"/>
</dbReference>
<feature type="region of interest" description="Disordered" evidence="1">
    <location>
        <begin position="430"/>
        <end position="717"/>
    </location>
</feature>
<feature type="compositionally biased region" description="Polar residues" evidence="1">
    <location>
        <begin position="700"/>
        <end position="709"/>
    </location>
</feature>
<feature type="compositionally biased region" description="Low complexity" evidence="1">
    <location>
        <begin position="94"/>
        <end position="107"/>
    </location>
</feature>
<feature type="compositionally biased region" description="Basic and acidic residues" evidence="1">
    <location>
        <begin position="363"/>
        <end position="380"/>
    </location>
</feature>
<feature type="compositionally biased region" description="Basic and acidic residues" evidence="1">
    <location>
        <begin position="628"/>
        <end position="638"/>
    </location>
</feature>
<sequence length="1003" mass="112607">SSQEAKTGWQEANQSAIDGEECPFRHQPAALGCEVICEEWEKNGRCLRPVCRFRHMLIEERRSRTQCYWESQPSGCLKPFCPFLHTKPRPNEQSNTSTSVPTVSTPAQPLPGPPIPAPPSSAGPQNVRSIPTISSTPRPRQPLHQNVSIGRQPVTPISYPTAPNRLVVAPQPPQMIRTPQYTGPPRPAGIVQPVPVDRGFPPVLPHVPVRFGRGMPAPQRYPHLVNMYMGRPEGSATSFLPKGGFQEDRYDRQDSDSYSSSGSDDERRKSHQTSRRKVRNSSQREVFSSDRRDTRNNRKPGHESKLKKKMYETFCPPHRGQRPSVVIGYRTGDRRRTDGSKDKNKDSTDTERERSRDRRRPSRRSDKESEEKERKDSIERQKRKKSPSQDEKNEEKEEKEDMAKDENSPGIKVKTLEEILREKALKKLEERRAQAKSEEQKEAEDGKEDEESMGKGEGANNEEEEEECSVIESESNTKHLLDEKDYDSVESSSEKPSVARKVSLNDRKRSPVKKLIGLKNNYINSKRSSNADSSSEEVTLTKRVSANSEENENVNEKVTTNEPPSPFHQVRVKSFEEIMQEKRKRKAEQEGPGDSVQDLSGESSGQVNSSTATATSIPPKRLKRLVRKSSDDSDKDTKVVSSSAAETDSKVEIRKKRTVYVMDKPSSSKDSKENDVTSTASNGENKPQKASVKKDKCRINSYSAISQQPAVAERLGQQKVRVKSLDEIMAEKRQRASQESVEAPKDREVAKEEERGLKNSPQRNQQRKPLNRVSVSVIKPRRIRVWAQGTSKLKPTEDSVSSSTVDETQKDHESREQALQSDMESSKLPAFQSEPALAESQLRPADASVEDETPAPDQRIPNKENCAKTTASDGEAGTAPNEFGHCTITVEADESGPKTTKIAPEPEEAHDSPEKPQHSPPEQHDMEDTESSLEYQPGELKASKEPPSLEEIKRAIANEMAKDDFFGEFGADIDFGEHDDVAGDSLELNEDDLLMELDEMINQ</sequence>
<feature type="compositionally biased region" description="Basic and acidic residues" evidence="1">
    <location>
        <begin position="245"/>
        <end position="255"/>
    </location>
</feature>
<gene>
    <name evidence="3" type="ORF">pdam_00013784</name>
</gene>
<feature type="compositionally biased region" description="Basic and acidic residues" evidence="1">
    <location>
        <begin position="666"/>
        <end position="675"/>
    </location>
</feature>
<accession>A0A3M6UFS0</accession>
<feature type="compositionally biased region" description="Acidic residues" evidence="1">
    <location>
        <begin position="460"/>
        <end position="469"/>
    </location>
</feature>
<feature type="compositionally biased region" description="Basic and acidic residues" evidence="1">
    <location>
        <begin position="907"/>
        <end position="926"/>
    </location>
</feature>
<evidence type="ECO:0000313" key="4">
    <source>
        <dbReference type="Proteomes" id="UP000275408"/>
    </source>
</evidence>
<feature type="compositionally biased region" description="Basic and acidic residues" evidence="1">
    <location>
        <begin position="287"/>
        <end position="304"/>
    </location>
</feature>
<feature type="domain" description="Zinc-finger CCCH" evidence="2">
    <location>
        <begin position="18"/>
        <end position="95"/>
    </location>
</feature>
<feature type="compositionally biased region" description="Basic residues" evidence="1">
    <location>
        <begin position="269"/>
        <end position="279"/>
    </location>
</feature>
<feature type="non-terminal residue" evidence="3">
    <location>
        <position position="1"/>
    </location>
</feature>
<dbReference type="STRING" id="46731.A0A3M6UFS0"/>
<feature type="region of interest" description="Disordered" evidence="1">
    <location>
        <begin position="237"/>
        <end position="417"/>
    </location>
</feature>
<evidence type="ECO:0000256" key="1">
    <source>
        <dbReference type="SAM" id="MobiDB-lite"/>
    </source>
</evidence>
<dbReference type="EMBL" id="RCHS01001624">
    <property type="protein sequence ID" value="RMX52492.1"/>
    <property type="molecule type" value="Genomic_DNA"/>
</dbReference>
<feature type="compositionally biased region" description="Basic and acidic residues" evidence="1">
    <location>
        <begin position="807"/>
        <end position="816"/>
    </location>
</feature>
<feature type="compositionally biased region" description="Polar residues" evidence="1">
    <location>
        <begin position="536"/>
        <end position="546"/>
    </location>
</feature>
<feature type="compositionally biased region" description="Polar residues" evidence="1">
    <location>
        <begin position="597"/>
        <end position="616"/>
    </location>
</feature>
<dbReference type="PANTHER" id="PTHR15725:SF14">
    <property type="entry name" value="ZINC FINGER CCCH DOMAIN-CONTAINING PROTEIN 11A"/>
    <property type="match status" value="1"/>
</dbReference>
<dbReference type="Proteomes" id="UP000275408">
    <property type="component" value="Unassembled WGS sequence"/>
</dbReference>
<dbReference type="OrthoDB" id="5395350at2759"/>
<protein>
    <recommendedName>
        <fullName evidence="2">Zinc-finger CCCH domain-containing protein</fullName>
    </recommendedName>
</protein>
<feature type="region of interest" description="Disordered" evidence="1">
    <location>
        <begin position="730"/>
        <end position="948"/>
    </location>
</feature>
<feature type="compositionally biased region" description="Polar residues" evidence="1">
    <location>
        <begin position="676"/>
        <end position="685"/>
    </location>
</feature>
<feature type="compositionally biased region" description="Basic and acidic residues" evidence="1">
    <location>
        <begin position="387"/>
        <end position="407"/>
    </location>
</feature>
<name>A0A3M6UFS0_POCDA</name>
<feature type="region of interest" description="Disordered" evidence="1">
    <location>
        <begin position="87"/>
        <end position="145"/>
    </location>
</feature>
<evidence type="ECO:0000259" key="2">
    <source>
        <dbReference type="Pfam" id="PF15663"/>
    </source>
</evidence>
<feature type="compositionally biased region" description="Polar residues" evidence="1">
    <location>
        <begin position="126"/>
        <end position="145"/>
    </location>
</feature>
<feature type="compositionally biased region" description="Basic and acidic residues" evidence="1">
    <location>
        <begin position="475"/>
        <end position="487"/>
    </location>
</feature>
<feature type="compositionally biased region" description="Basic and acidic residues" evidence="1">
    <location>
        <begin position="331"/>
        <end position="356"/>
    </location>
</feature>
<comment type="caution">
    <text evidence="3">The sequence shown here is derived from an EMBL/GenBank/DDBJ whole genome shotgun (WGS) entry which is preliminary data.</text>
</comment>
<feature type="compositionally biased region" description="Pro residues" evidence="1">
    <location>
        <begin position="108"/>
        <end position="121"/>
    </location>
</feature>
<proteinExistence type="predicted"/>